<dbReference type="InParanoid" id="A8N3Z9"/>
<sequence>MAPKKRRIDDHFEFYEFDDPVQGSEDVQEKYTEIESTGRGYRASDSYLVVPPSPTKKSAAPGMSSQQASGVSNQRVDIEALFAENFAVDLASLDAHPEEERTVDEREGQGKEEENVKAPRDQLPMLSFTSKASAYEFMRALERRTDNSGTEPVPNRYPSFLRMVHIWRHIRMMKRAGRGHSLSGVHGTSPGECALLCPACPYPDINLPSGWNSVADYKWFVYRLFLAIDANFRLRRKDVSSDARDPGLNRGYAYMVDDKDFRRHLAEFDADDLEEKSTCSNHDAIKSASIRGGKGIAVTTVHRLPYIIHVLP</sequence>
<dbReference type="AlphaFoldDB" id="A8N3Z9"/>
<organism evidence="2 3">
    <name type="scientific">Coprinopsis cinerea (strain Okayama-7 / 130 / ATCC MYA-4618 / FGSC 9003)</name>
    <name type="common">Inky cap fungus</name>
    <name type="synonym">Hormographiella aspergillata</name>
    <dbReference type="NCBI Taxonomy" id="240176"/>
    <lineage>
        <taxon>Eukaryota</taxon>
        <taxon>Fungi</taxon>
        <taxon>Dikarya</taxon>
        <taxon>Basidiomycota</taxon>
        <taxon>Agaricomycotina</taxon>
        <taxon>Agaricomycetes</taxon>
        <taxon>Agaricomycetidae</taxon>
        <taxon>Agaricales</taxon>
        <taxon>Agaricineae</taxon>
        <taxon>Psathyrellaceae</taxon>
        <taxon>Coprinopsis</taxon>
    </lineage>
</organism>
<dbReference type="VEuPathDB" id="FungiDB:CC1G_10138"/>
<dbReference type="HOGENOM" id="CLU_891407_0_0_1"/>
<evidence type="ECO:0000313" key="2">
    <source>
        <dbReference type="EMBL" id="EAU92252.2"/>
    </source>
</evidence>
<evidence type="ECO:0008006" key="4">
    <source>
        <dbReference type="Google" id="ProtNLM"/>
    </source>
</evidence>
<dbReference type="InterPro" id="IPR040521">
    <property type="entry name" value="KDZ"/>
</dbReference>
<dbReference type="KEGG" id="cci:CC1G_10138"/>
<evidence type="ECO:0000256" key="1">
    <source>
        <dbReference type="SAM" id="MobiDB-lite"/>
    </source>
</evidence>
<dbReference type="RefSeq" id="XP_001829608.2">
    <property type="nucleotide sequence ID" value="XM_001829556.2"/>
</dbReference>
<dbReference type="STRING" id="240176.A8N3Z9"/>
<dbReference type="GeneID" id="6006041"/>
<dbReference type="OrthoDB" id="3257613at2759"/>
<reference evidence="2 3" key="1">
    <citation type="journal article" date="2010" name="Proc. Natl. Acad. Sci. U.S.A.">
        <title>Insights into evolution of multicellular fungi from the assembled chromosomes of the mushroom Coprinopsis cinerea (Coprinus cinereus).</title>
        <authorList>
            <person name="Stajich J.E."/>
            <person name="Wilke S.K."/>
            <person name="Ahren D."/>
            <person name="Au C.H."/>
            <person name="Birren B.W."/>
            <person name="Borodovsky M."/>
            <person name="Burns C."/>
            <person name="Canback B."/>
            <person name="Casselton L.A."/>
            <person name="Cheng C.K."/>
            <person name="Deng J."/>
            <person name="Dietrich F.S."/>
            <person name="Fargo D.C."/>
            <person name="Farman M.L."/>
            <person name="Gathman A.C."/>
            <person name="Goldberg J."/>
            <person name="Guigo R."/>
            <person name="Hoegger P.J."/>
            <person name="Hooker J.B."/>
            <person name="Huggins A."/>
            <person name="James T.Y."/>
            <person name="Kamada T."/>
            <person name="Kilaru S."/>
            <person name="Kodira C."/>
            <person name="Kues U."/>
            <person name="Kupfer D."/>
            <person name="Kwan H.S."/>
            <person name="Lomsadze A."/>
            <person name="Li W."/>
            <person name="Lilly W.W."/>
            <person name="Ma L.J."/>
            <person name="Mackey A.J."/>
            <person name="Manning G."/>
            <person name="Martin F."/>
            <person name="Muraguchi H."/>
            <person name="Natvig D.O."/>
            <person name="Palmerini H."/>
            <person name="Ramesh M.A."/>
            <person name="Rehmeyer C.J."/>
            <person name="Roe B.A."/>
            <person name="Shenoy N."/>
            <person name="Stanke M."/>
            <person name="Ter-Hovhannisyan V."/>
            <person name="Tunlid A."/>
            <person name="Velagapudi R."/>
            <person name="Vision T.J."/>
            <person name="Zeng Q."/>
            <person name="Zolan M.E."/>
            <person name="Pukkila P.J."/>
        </authorList>
    </citation>
    <scope>NUCLEOTIDE SEQUENCE [LARGE SCALE GENOMIC DNA]</scope>
    <source>
        <strain evidence="3">Okayama-7 / 130 / ATCC MYA-4618 / FGSC 9003</strain>
    </source>
</reference>
<dbReference type="Pfam" id="PF18758">
    <property type="entry name" value="KDZ"/>
    <property type="match status" value="1"/>
</dbReference>
<feature type="compositionally biased region" description="Basic and acidic residues" evidence="1">
    <location>
        <begin position="95"/>
        <end position="120"/>
    </location>
</feature>
<comment type="caution">
    <text evidence="2">The sequence shown here is derived from an EMBL/GenBank/DDBJ whole genome shotgun (WGS) entry which is preliminary data.</text>
</comment>
<proteinExistence type="predicted"/>
<evidence type="ECO:0000313" key="3">
    <source>
        <dbReference type="Proteomes" id="UP000001861"/>
    </source>
</evidence>
<feature type="region of interest" description="Disordered" evidence="1">
    <location>
        <begin position="93"/>
        <end position="122"/>
    </location>
</feature>
<protein>
    <recommendedName>
        <fullName evidence="4">CxC2-like cysteine cluster KDZ transposase-associated domain-containing protein</fullName>
    </recommendedName>
</protein>
<dbReference type="eggNOG" id="ENOG502SIXA">
    <property type="taxonomic scope" value="Eukaryota"/>
</dbReference>
<feature type="region of interest" description="Disordered" evidence="1">
    <location>
        <begin position="43"/>
        <end position="71"/>
    </location>
</feature>
<gene>
    <name evidence="2" type="ORF">CC1G_10138</name>
</gene>
<accession>A8N3Z9</accession>
<dbReference type="Proteomes" id="UP000001861">
    <property type="component" value="Unassembled WGS sequence"/>
</dbReference>
<dbReference type="EMBL" id="AACS02000001">
    <property type="protein sequence ID" value="EAU92252.2"/>
    <property type="molecule type" value="Genomic_DNA"/>
</dbReference>
<name>A8N3Z9_COPC7</name>
<keyword evidence="3" id="KW-1185">Reference proteome</keyword>